<feature type="transmembrane region" description="Helical" evidence="1">
    <location>
        <begin position="255"/>
        <end position="279"/>
    </location>
</feature>
<sequence>MSGRSGGQLYTAMQKLTDRLVKELPERSLEKISLPRIIDVQEAKALAALPVKERLVKLSTAMLTEDELARMLFPKSQGSSVAQLSGMKPGTLATEMAAKGMTFGGTVFSAYFQWMVLGYGVKESGLPSGGKAQTVLTANASMAVASTAEALKLAMMPLMKLELPSTLSVIRNGAMRIAGAGVWGLFGYGGGLVYAAIEFWNGLSDAFDGKFGIGLGHLINSVGVGMMTVGGGSRITIALISLFGVSDATLAGSVAAFFLGPAGVFVGMLLVLGAGAWLLSHTRNDIQTWLLSTQWRRIPPDESDVPAIWPNAQMEKEGYTALTAQGGAHV</sequence>
<comment type="caution">
    <text evidence="2">The sequence shown here is derived from an EMBL/GenBank/DDBJ whole genome shotgun (WGS) entry which is preliminary data.</text>
</comment>
<evidence type="ECO:0000256" key="1">
    <source>
        <dbReference type="SAM" id="Phobius"/>
    </source>
</evidence>
<keyword evidence="1" id="KW-0812">Transmembrane</keyword>
<protein>
    <submittedName>
        <fullName evidence="2">Uncharacterized protein</fullName>
    </submittedName>
</protein>
<feature type="transmembrane region" description="Helical" evidence="1">
    <location>
        <begin position="217"/>
        <end position="243"/>
    </location>
</feature>
<name>A0A7W3HCH8_ENTAS</name>
<reference evidence="2 3" key="1">
    <citation type="submission" date="2020-06" db="EMBL/GenBank/DDBJ databases">
        <title>REHAB project genomes.</title>
        <authorList>
            <person name="Shaw L.P."/>
        </authorList>
    </citation>
    <scope>NUCLEOTIDE SEQUENCE [LARGE SCALE GENOMIC DNA]</scope>
    <source>
        <strain evidence="2 3">RHBSTW-00074</strain>
    </source>
</reference>
<accession>A0A7W3HCH8</accession>
<dbReference type="Proteomes" id="UP000533461">
    <property type="component" value="Unassembled WGS sequence"/>
</dbReference>
<proteinExistence type="predicted"/>
<keyword evidence="1" id="KW-1133">Transmembrane helix</keyword>
<dbReference type="AlphaFoldDB" id="A0A7W3HCH8"/>
<evidence type="ECO:0000313" key="2">
    <source>
        <dbReference type="EMBL" id="MBA8075755.1"/>
    </source>
</evidence>
<feature type="transmembrane region" description="Helical" evidence="1">
    <location>
        <begin position="177"/>
        <end position="197"/>
    </location>
</feature>
<evidence type="ECO:0000313" key="3">
    <source>
        <dbReference type="Proteomes" id="UP000533461"/>
    </source>
</evidence>
<dbReference type="EMBL" id="JABXRP010000001">
    <property type="protein sequence ID" value="MBA8075755.1"/>
    <property type="molecule type" value="Genomic_DNA"/>
</dbReference>
<dbReference type="RefSeq" id="WP_182410761.1">
    <property type="nucleotide sequence ID" value="NZ_JABXRP010000001.1"/>
</dbReference>
<gene>
    <name evidence="2" type="ORF">HV056_04075</name>
</gene>
<organism evidence="2 3">
    <name type="scientific">Enterobacter asburiae</name>
    <dbReference type="NCBI Taxonomy" id="61645"/>
    <lineage>
        <taxon>Bacteria</taxon>
        <taxon>Pseudomonadati</taxon>
        <taxon>Pseudomonadota</taxon>
        <taxon>Gammaproteobacteria</taxon>
        <taxon>Enterobacterales</taxon>
        <taxon>Enterobacteriaceae</taxon>
        <taxon>Enterobacter</taxon>
        <taxon>Enterobacter cloacae complex</taxon>
    </lineage>
</organism>
<keyword evidence="1" id="KW-0472">Membrane</keyword>